<proteinExistence type="predicted"/>
<dbReference type="AlphaFoldDB" id="A0A4U6UNK6"/>
<accession>A0A4U6UNK6</accession>
<keyword evidence="2" id="KW-1185">Reference proteome</keyword>
<dbReference type="PANTHER" id="PTHR47481:SF39">
    <property type="entry name" value="TRANSCRIPTION FACTOR INTERACTOR AND REGULATOR CCHC(ZN) FAMILY"/>
    <property type="match status" value="1"/>
</dbReference>
<dbReference type="Proteomes" id="UP000298652">
    <property type="component" value="Chromosome 5"/>
</dbReference>
<organism evidence="1 2">
    <name type="scientific">Setaria viridis</name>
    <name type="common">Green bristlegrass</name>
    <name type="synonym">Setaria italica subsp. viridis</name>
    <dbReference type="NCBI Taxonomy" id="4556"/>
    <lineage>
        <taxon>Eukaryota</taxon>
        <taxon>Viridiplantae</taxon>
        <taxon>Streptophyta</taxon>
        <taxon>Embryophyta</taxon>
        <taxon>Tracheophyta</taxon>
        <taxon>Spermatophyta</taxon>
        <taxon>Magnoliopsida</taxon>
        <taxon>Liliopsida</taxon>
        <taxon>Poales</taxon>
        <taxon>Poaceae</taxon>
        <taxon>PACMAD clade</taxon>
        <taxon>Panicoideae</taxon>
        <taxon>Panicodae</taxon>
        <taxon>Paniceae</taxon>
        <taxon>Cenchrinae</taxon>
        <taxon>Setaria</taxon>
    </lineage>
</organism>
<sequence>MWTQPECTCSTLVLLTRDNFFPRKTQAVPLLQAQQLFSYVTSATTASSQLIAEGTGTDQRQVLNPAYLRWFTQDQLVLSTLLSSMIEEILGQLTLCTTSHTAWDALHTIAVSAVQSQEEGHDCCCHFQKMKSLADTMAWIDNPLQDEEVLGYMLGGLGSVYKAIITTITARDEPMNLTVPSFALSATPHWRDPPVWQLGYSFE</sequence>
<dbReference type="PANTHER" id="PTHR47481">
    <property type="match status" value="1"/>
</dbReference>
<evidence type="ECO:0000313" key="2">
    <source>
        <dbReference type="Proteomes" id="UP000298652"/>
    </source>
</evidence>
<gene>
    <name evidence="1" type="ORF">SEVIR_5G267500v2</name>
</gene>
<dbReference type="OMA" id="DTMAWID"/>
<dbReference type="EMBL" id="CM016556">
    <property type="protein sequence ID" value="TKW15963.1"/>
    <property type="molecule type" value="Genomic_DNA"/>
</dbReference>
<dbReference type="Gramene" id="TKW15963">
    <property type="protein sequence ID" value="TKW15963"/>
    <property type="gene ID" value="SEVIR_5G267500v2"/>
</dbReference>
<evidence type="ECO:0000313" key="1">
    <source>
        <dbReference type="EMBL" id="TKW15963.1"/>
    </source>
</evidence>
<protein>
    <recommendedName>
        <fullName evidence="3">Retrotransposon Copia-like N-terminal domain-containing protein</fullName>
    </recommendedName>
</protein>
<name>A0A4U6UNK6_SETVI</name>
<reference evidence="1" key="1">
    <citation type="submission" date="2019-03" db="EMBL/GenBank/DDBJ databases">
        <title>WGS assembly of Setaria viridis.</title>
        <authorList>
            <person name="Huang P."/>
            <person name="Jenkins J."/>
            <person name="Grimwood J."/>
            <person name="Barry K."/>
            <person name="Healey A."/>
            <person name="Mamidi S."/>
            <person name="Sreedasyam A."/>
            <person name="Shu S."/>
            <person name="Feldman M."/>
            <person name="Wu J."/>
            <person name="Yu Y."/>
            <person name="Chen C."/>
            <person name="Johnson J."/>
            <person name="Rokhsar D."/>
            <person name="Baxter I."/>
            <person name="Schmutz J."/>
            <person name="Brutnell T."/>
            <person name="Kellogg E."/>
        </authorList>
    </citation>
    <scope>NUCLEOTIDE SEQUENCE [LARGE SCALE GENOMIC DNA]</scope>
</reference>
<evidence type="ECO:0008006" key="3">
    <source>
        <dbReference type="Google" id="ProtNLM"/>
    </source>
</evidence>